<evidence type="ECO:0000256" key="2">
    <source>
        <dbReference type="ARBA" id="ARBA00022980"/>
    </source>
</evidence>
<evidence type="ECO:0000256" key="5">
    <source>
        <dbReference type="HAMAP-Rule" id="MF_00294"/>
    </source>
</evidence>
<sequence>MKRKVALVCAICSNRNYTTSKNASISKRLEMQKYCKTCDKHTLHRETK</sequence>
<dbReference type="GO" id="GO:0006412">
    <property type="term" value="P:translation"/>
    <property type="evidence" value="ECO:0007669"/>
    <property type="project" value="UniProtKB-UniRule"/>
</dbReference>
<comment type="caution">
    <text evidence="6">The sequence shown here is derived from an EMBL/GenBank/DDBJ whole genome shotgun (WGS) entry which is preliminary data.</text>
</comment>
<dbReference type="Gene3D" id="2.20.28.120">
    <property type="entry name" value="Ribosomal protein L33"/>
    <property type="match status" value="1"/>
</dbReference>
<keyword evidence="7" id="KW-1185">Reference proteome</keyword>
<keyword evidence="3 5" id="KW-0687">Ribonucleoprotein</keyword>
<evidence type="ECO:0000313" key="6">
    <source>
        <dbReference type="EMBL" id="TRM11155.1"/>
    </source>
</evidence>
<organism evidence="6 7">
    <name type="scientific">Lentibacillus cibarius</name>
    <dbReference type="NCBI Taxonomy" id="2583219"/>
    <lineage>
        <taxon>Bacteria</taxon>
        <taxon>Bacillati</taxon>
        <taxon>Bacillota</taxon>
        <taxon>Bacilli</taxon>
        <taxon>Bacillales</taxon>
        <taxon>Bacillaceae</taxon>
        <taxon>Lentibacillus</taxon>
    </lineage>
</organism>
<dbReference type="InterPro" id="IPR001705">
    <property type="entry name" value="Ribosomal_bL33"/>
</dbReference>
<dbReference type="RefSeq" id="WP_142790335.1">
    <property type="nucleotide sequence ID" value="NZ_VJMZ01000001.1"/>
</dbReference>
<dbReference type="GO" id="GO:1990904">
    <property type="term" value="C:ribonucleoprotein complex"/>
    <property type="evidence" value="ECO:0007669"/>
    <property type="project" value="UniProtKB-KW"/>
</dbReference>
<proteinExistence type="inferred from homology"/>
<reference evidence="6 7" key="1">
    <citation type="submission" date="2019-07" db="EMBL/GenBank/DDBJ databases">
        <title>Genomic analysis of Lentibacillus sp. NKC851-2.</title>
        <authorList>
            <person name="Oh Y.J."/>
        </authorList>
    </citation>
    <scope>NUCLEOTIDE SEQUENCE [LARGE SCALE GENOMIC DNA]</scope>
    <source>
        <strain evidence="6 7">NKC851-2</strain>
    </source>
</reference>
<dbReference type="EMBL" id="VJMZ01000001">
    <property type="protein sequence ID" value="TRM11155.1"/>
    <property type="molecule type" value="Genomic_DNA"/>
</dbReference>
<dbReference type="NCBIfam" id="NF001764">
    <property type="entry name" value="PRK00504.1"/>
    <property type="match status" value="1"/>
</dbReference>
<dbReference type="InterPro" id="IPR018264">
    <property type="entry name" value="Ribosomal_bL33_CS"/>
</dbReference>
<dbReference type="InterPro" id="IPR011332">
    <property type="entry name" value="Ribosomal_zn-bd"/>
</dbReference>
<evidence type="ECO:0000256" key="3">
    <source>
        <dbReference type="ARBA" id="ARBA00023274"/>
    </source>
</evidence>
<gene>
    <name evidence="5 6" type="primary">rpmG</name>
    <name evidence="6" type="ORF">FH966_05170</name>
</gene>
<dbReference type="GO" id="GO:0005737">
    <property type="term" value="C:cytoplasm"/>
    <property type="evidence" value="ECO:0007669"/>
    <property type="project" value="UniProtKB-ARBA"/>
</dbReference>
<evidence type="ECO:0000313" key="7">
    <source>
        <dbReference type="Proteomes" id="UP000319280"/>
    </source>
</evidence>
<dbReference type="GO" id="GO:0005840">
    <property type="term" value="C:ribosome"/>
    <property type="evidence" value="ECO:0007669"/>
    <property type="project" value="UniProtKB-KW"/>
</dbReference>
<dbReference type="NCBIfam" id="NF001860">
    <property type="entry name" value="PRK00595.1"/>
    <property type="match status" value="1"/>
</dbReference>
<dbReference type="HAMAP" id="MF_00294">
    <property type="entry name" value="Ribosomal_bL33"/>
    <property type="match status" value="1"/>
</dbReference>
<dbReference type="GO" id="GO:0003735">
    <property type="term" value="F:structural constituent of ribosome"/>
    <property type="evidence" value="ECO:0007669"/>
    <property type="project" value="InterPro"/>
</dbReference>
<dbReference type="PROSITE" id="PS00582">
    <property type="entry name" value="RIBOSOMAL_L33"/>
    <property type="match status" value="1"/>
</dbReference>
<keyword evidence="2 5" id="KW-0689">Ribosomal protein</keyword>
<dbReference type="InterPro" id="IPR038584">
    <property type="entry name" value="Ribosomal_bL33_sf"/>
</dbReference>
<accession>A0A549YGY9</accession>
<dbReference type="NCBIfam" id="TIGR01023">
    <property type="entry name" value="rpmG_bact"/>
    <property type="match status" value="1"/>
</dbReference>
<dbReference type="Proteomes" id="UP000319280">
    <property type="component" value="Unassembled WGS sequence"/>
</dbReference>
<dbReference type="Pfam" id="PF00471">
    <property type="entry name" value="Ribosomal_L33"/>
    <property type="match status" value="1"/>
</dbReference>
<protein>
    <recommendedName>
        <fullName evidence="4 5">Large ribosomal subunit protein bL33</fullName>
    </recommendedName>
</protein>
<dbReference type="SUPFAM" id="SSF57829">
    <property type="entry name" value="Zn-binding ribosomal proteins"/>
    <property type="match status" value="1"/>
</dbReference>
<name>A0A549YGY9_9BACI</name>
<evidence type="ECO:0000256" key="4">
    <source>
        <dbReference type="ARBA" id="ARBA00035176"/>
    </source>
</evidence>
<evidence type="ECO:0000256" key="1">
    <source>
        <dbReference type="ARBA" id="ARBA00007596"/>
    </source>
</evidence>
<dbReference type="AlphaFoldDB" id="A0A549YGY9"/>
<comment type="similarity">
    <text evidence="1 5">Belongs to the bacterial ribosomal protein bL33 family.</text>
</comment>